<proteinExistence type="predicted"/>
<feature type="region of interest" description="Disordered" evidence="1">
    <location>
        <begin position="145"/>
        <end position="179"/>
    </location>
</feature>
<dbReference type="OrthoDB" id="791686at2"/>
<dbReference type="RefSeq" id="WP_051635491.1">
    <property type="nucleotide sequence ID" value="NZ_CAAAIS010000001.1"/>
</dbReference>
<gene>
    <name evidence="2" type="ORF">NCTC11532_02322</name>
</gene>
<keyword evidence="3" id="KW-1185">Reference proteome</keyword>
<feature type="compositionally biased region" description="Basic and acidic residues" evidence="1">
    <location>
        <begin position="145"/>
        <end position="160"/>
    </location>
</feature>
<evidence type="ECO:0000256" key="1">
    <source>
        <dbReference type="SAM" id="MobiDB-lite"/>
    </source>
</evidence>
<sequence length="179" mass="20948">MKKETKSTEKPPESYNQFKEFHGHVYTGMKVGRSHSWLYDQGQWKETKITPDKWEIHYAVTKRRKGHAPEGSGVPVGTKYHWYILADQVVEKLNANDYTTEMHGFKFKLAHERANKEEWNISTNAQKKRLIKILRNMADSLEEDLKNAKKAANETKEKIPSSHVSHKSKLEHPIERRAH</sequence>
<evidence type="ECO:0000313" key="3">
    <source>
        <dbReference type="Proteomes" id="UP000255297"/>
    </source>
</evidence>
<organism evidence="2 3">
    <name type="scientific">Legionella wadsworthii</name>
    <dbReference type="NCBI Taxonomy" id="28088"/>
    <lineage>
        <taxon>Bacteria</taxon>
        <taxon>Pseudomonadati</taxon>
        <taxon>Pseudomonadota</taxon>
        <taxon>Gammaproteobacteria</taxon>
        <taxon>Legionellales</taxon>
        <taxon>Legionellaceae</taxon>
        <taxon>Legionella</taxon>
    </lineage>
</organism>
<dbReference type="STRING" id="1122170.GCA_000701265_00164"/>
<dbReference type="EMBL" id="UGPB01000001">
    <property type="protein sequence ID" value="STY30267.1"/>
    <property type="molecule type" value="Genomic_DNA"/>
</dbReference>
<name>A0A378LTS6_9GAMM</name>
<dbReference type="Proteomes" id="UP000255297">
    <property type="component" value="Unassembled WGS sequence"/>
</dbReference>
<evidence type="ECO:0000313" key="2">
    <source>
        <dbReference type="EMBL" id="STY30267.1"/>
    </source>
</evidence>
<reference evidence="2 3" key="1">
    <citation type="submission" date="2018-06" db="EMBL/GenBank/DDBJ databases">
        <authorList>
            <consortium name="Pathogen Informatics"/>
            <person name="Doyle S."/>
        </authorList>
    </citation>
    <scope>NUCLEOTIDE SEQUENCE [LARGE SCALE GENOMIC DNA]</scope>
    <source>
        <strain evidence="2 3">NCTC11532</strain>
    </source>
</reference>
<accession>A0A378LTS6</accession>
<feature type="compositionally biased region" description="Basic and acidic residues" evidence="1">
    <location>
        <begin position="168"/>
        <end position="179"/>
    </location>
</feature>
<protein>
    <submittedName>
        <fullName evidence="2">Uncharacterized protein</fullName>
    </submittedName>
</protein>
<dbReference type="AlphaFoldDB" id="A0A378LTS6"/>